<reference evidence="2" key="1">
    <citation type="submission" date="2018-10" db="EMBL/GenBank/DDBJ databases">
        <title>Schaedlerella arabinophila gen. nov. sp. nov., isolated from the mouse intestinal tract and comparative analysis with the genome of the closely related altered Schaedler flora strain ASF502.</title>
        <authorList>
            <person name="Miyake S."/>
            <person name="Soh M."/>
            <person name="Seedorf H."/>
        </authorList>
    </citation>
    <scope>NUCLEOTIDE SEQUENCE [LARGE SCALE GENOMIC DNA]</scope>
    <source>
        <strain evidence="2">DSM 106076</strain>
    </source>
</reference>
<dbReference type="GO" id="GO:0016740">
    <property type="term" value="F:transferase activity"/>
    <property type="evidence" value="ECO:0007669"/>
    <property type="project" value="UniProtKB-KW"/>
</dbReference>
<evidence type="ECO:0000313" key="2">
    <source>
        <dbReference type="EMBL" id="RRK30265.1"/>
    </source>
</evidence>
<name>A0A426DC69_9FIRM</name>
<dbReference type="RefSeq" id="WP_125126110.1">
    <property type="nucleotide sequence ID" value="NZ_RHJS01000002.1"/>
</dbReference>
<dbReference type="AlphaFoldDB" id="A0A426DC69"/>
<protein>
    <submittedName>
        <fullName evidence="2">Glycosyltransferase</fullName>
    </submittedName>
</protein>
<keyword evidence="3" id="KW-1185">Reference proteome</keyword>
<dbReference type="Pfam" id="PF00534">
    <property type="entry name" value="Glycos_transf_1"/>
    <property type="match status" value="1"/>
</dbReference>
<dbReference type="EMBL" id="RHJS01000002">
    <property type="protein sequence ID" value="RRK30265.1"/>
    <property type="molecule type" value="Genomic_DNA"/>
</dbReference>
<dbReference type="CDD" id="cd03811">
    <property type="entry name" value="GT4_GT28_WabH-like"/>
    <property type="match status" value="1"/>
</dbReference>
<evidence type="ECO:0000259" key="1">
    <source>
        <dbReference type="Pfam" id="PF00534"/>
    </source>
</evidence>
<dbReference type="InterPro" id="IPR001296">
    <property type="entry name" value="Glyco_trans_1"/>
</dbReference>
<gene>
    <name evidence="2" type="ORF">EBB54_01875</name>
</gene>
<dbReference type="PANTHER" id="PTHR12526">
    <property type="entry name" value="GLYCOSYLTRANSFERASE"/>
    <property type="match status" value="1"/>
</dbReference>
<keyword evidence="2" id="KW-0808">Transferase</keyword>
<dbReference type="SUPFAM" id="SSF53756">
    <property type="entry name" value="UDP-Glycosyltransferase/glycogen phosphorylase"/>
    <property type="match status" value="1"/>
</dbReference>
<dbReference type="Gene3D" id="3.40.50.2000">
    <property type="entry name" value="Glycogen Phosphorylase B"/>
    <property type="match status" value="2"/>
</dbReference>
<accession>A0A426DC69</accession>
<proteinExistence type="predicted"/>
<organism evidence="2 3">
    <name type="scientific">Schaedlerella arabinosiphila</name>
    <dbReference type="NCBI Taxonomy" id="2044587"/>
    <lineage>
        <taxon>Bacteria</taxon>
        <taxon>Bacillati</taxon>
        <taxon>Bacillota</taxon>
        <taxon>Clostridia</taxon>
        <taxon>Lachnospirales</taxon>
        <taxon>Lachnospiraceae</taxon>
        <taxon>Schaedlerella</taxon>
    </lineage>
</organism>
<feature type="domain" description="Glycosyl transferase family 1" evidence="1">
    <location>
        <begin position="232"/>
        <end position="382"/>
    </location>
</feature>
<comment type="caution">
    <text evidence="2">The sequence shown here is derived from an EMBL/GenBank/DDBJ whole genome shotgun (WGS) entry which is preliminary data.</text>
</comment>
<sequence length="402" mass="46317">MKSILFVINTMGMGGGEIAMIELLRQLDMEKYEISLLVLTGQGELIRKLPKKVNLLNKKYFPVSVLDWRGKIRLFKTVIKVMLFKGLVFKKMRYIIKNLKNMIEQGNIKKDKLLWKCISDGAQQLDQEYDLAIAYLEGASAYYVASRVKAKKKAAFIHIDYKLAGYNRMLDEDCYLDFDRVYTVSENAKKVFLEVYPECKERVAVFYDLIDRERIINNSKEKGGFSDDFDGIRILTVGRLVRQKAIDIAIDTMNILKHSQKHFRWYVLGEGELRRKLEKQIRTLGLEKDFILLGTVDNPFPYYAQCDIYVHTSYFEGKGSIAIEEAQVLGCTIVASEHSSVREQIEDGVDGEICKLDSKTLAETILELANHPQQMNAYSRAALEREQTDNQKEIEKLLELIS</sequence>
<dbReference type="PANTHER" id="PTHR12526:SF630">
    <property type="entry name" value="GLYCOSYLTRANSFERASE"/>
    <property type="match status" value="1"/>
</dbReference>
<evidence type="ECO:0000313" key="3">
    <source>
        <dbReference type="Proteomes" id="UP000274920"/>
    </source>
</evidence>
<dbReference type="Proteomes" id="UP000274920">
    <property type="component" value="Unassembled WGS sequence"/>
</dbReference>